<gene>
    <name evidence="2" type="ORF">A3C20_04275</name>
</gene>
<feature type="transmembrane region" description="Helical" evidence="1">
    <location>
        <begin position="21"/>
        <end position="43"/>
    </location>
</feature>
<evidence type="ECO:0000313" key="2">
    <source>
        <dbReference type="EMBL" id="OGG70709.1"/>
    </source>
</evidence>
<evidence type="ECO:0000256" key="1">
    <source>
        <dbReference type="SAM" id="Phobius"/>
    </source>
</evidence>
<dbReference type="EMBL" id="MFLL01000001">
    <property type="protein sequence ID" value="OGG70709.1"/>
    <property type="molecule type" value="Genomic_DNA"/>
</dbReference>
<name>A0A1F6EAL1_9BACT</name>
<accession>A0A1F6EAL1</accession>
<dbReference type="InterPro" id="IPR035451">
    <property type="entry name" value="Ada-like_dom_sf"/>
</dbReference>
<reference evidence="2 3" key="1">
    <citation type="journal article" date="2016" name="Nat. Commun.">
        <title>Thousands of microbial genomes shed light on interconnected biogeochemical processes in an aquifer system.</title>
        <authorList>
            <person name="Anantharaman K."/>
            <person name="Brown C.T."/>
            <person name="Hug L.A."/>
            <person name="Sharon I."/>
            <person name="Castelle C.J."/>
            <person name="Probst A.J."/>
            <person name="Thomas B.C."/>
            <person name="Singh A."/>
            <person name="Wilkins M.J."/>
            <person name="Karaoz U."/>
            <person name="Brodie E.L."/>
            <person name="Williams K.H."/>
            <person name="Hubbard S.S."/>
            <person name="Banfield J.F."/>
        </authorList>
    </citation>
    <scope>NUCLEOTIDE SEQUENCE [LARGE SCALE GENOMIC DNA]</scope>
</reference>
<dbReference type="AlphaFoldDB" id="A0A1F6EAL1"/>
<keyword evidence="1" id="KW-0812">Transmembrane</keyword>
<evidence type="ECO:0000313" key="3">
    <source>
        <dbReference type="Proteomes" id="UP000176914"/>
    </source>
</evidence>
<feature type="transmembrane region" description="Helical" evidence="1">
    <location>
        <begin position="63"/>
        <end position="82"/>
    </location>
</feature>
<keyword evidence="1" id="KW-0472">Membrane</keyword>
<evidence type="ECO:0008006" key="4">
    <source>
        <dbReference type="Google" id="ProtNLM"/>
    </source>
</evidence>
<dbReference type="Gene3D" id="3.40.10.10">
    <property type="entry name" value="DNA Methylphosphotriester Repair Domain"/>
    <property type="match status" value="1"/>
</dbReference>
<dbReference type="Proteomes" id="UP000176914">
    <property type="component" value="Unassembled WGS sequence"/>
</dbReference>
<organism evidence="2 3">
    <name type="scientific">Candidatus Kaiserbacteria bacterium RIFCSPHIGHO2_02_FULL_55_25</name>
    <dbReference type="NCBI Taxonomy" id="1798498"/>
    <lineage>
        <taxon>Bacteria</taxon>
        <taxon>Candidatus Kaiseribacteriota</taxon>
    </lineage>
</organism>
<sequence>MRNIQEYWQKIKGFLDAGIGDWGLVAIIFLTALGSFGLGRLSALVEARPPVPLTMSPEKSSPAALAMGGLVVAAWSGTVYYYPWCSGAGNIALQNQRWFTDEKSAQAAGYRPAKNCKGLAQ</sequence>
<keyword evidence="1" id="KW-1133">Transmembrane helix</keyword>
<proteinExistence type="predicted"/>
<protein>
    <recommendedName>
        <fullName evidence="4">Ada DNA repair metal-binding domain-containing protein</fullName>
    </recommendedName>
</protein>
<dbReference type="SUPFAM" id="SSF57884">
    <property type="entry name" value="Ada DNA repair protein, N-terminal domain (N-Ada 10)"/>
    <property type="match status" value="1"/>
</dbReference>
<comment type="caution">
    <text evidence="2">The sequence shown here is derived from an EMBL/GenBank/DDBJ whole genome shotgun (WGS) entry which is preliminary data.</text>
</comment>